<dbReference type="Pfam" id="PF00704">
    <property type="entry name" value="Glyco_hydro_18"/>
    <property type="match status" value="1"/>
</dbReference>
<evidence type="ECO:0000256" key="4">
    <source>
        <dbReference type="ARBA" id="ARBA00012729"/>
    </source>
</evidence>
<dbReference type="GO" id="GO:0006032">
    <property type="term" value="P:chitin catabolic process"/>
    <property type="evidence" value="ECO:0007669"/>
    <property type="project" value="UniProtKB-KW"/>
</dbReference>
<dbReference type="InterPro" id="IPR001579">
    <property type="entry name" value="Glyco_hydro_18_chit_AS"/>
</dbReference>
<sequence length="339" mass="37845">MYGTTYPLRYSQKLNKKWIVPWPYEAQKSNSINHTLEALNMTHTSHKKPLLTFSLIILTLTQTSLGGDIAIYWGQSVNEGTLTQTCATGLYSIINIAFLNKFGNGQVPKLNLAGHCNPEANGCRILSSSIKECQRLGIKVMLSLGGGIGRYSLSSSSDAKTFADYLWNNFLSGKSPSRPFGDAILDGIDFDIELGSTLHWDDLASYLKQYSYSERVVYLSAAPQCPFPDRYLGKAIGTGLFDFIWVQFYNNPSCQYNYGRTYKLISSWKMWSASIPEEKIFLGLPAAKAAAGSGYVPPNVLVSHILKEIKISPKYGGVMLWSRYFDKRSEYSVHIKNSV</sequence>
<keyword evidence="11" id="KW-0624">Polysaccharide degradation</keyword>
<dbReference type="AlphaFoldDB" id="A0A6A5PRR3"/>
<dbReference type="FunFam" id="3.20.20.80:FF:000015">
    <property type="entry name" value="Acidic endochitinase SE2"/>
    <property type="match status" value="1"/>
</dbReference>
<comment type="subcellular location">
    <subcellularLocation>
        <location evidence="2">Secreted</location>
        <location evidence="2">Extracellular space</location>
    </subcellularLocation>
</comment>
<dbReference type="PANTHER" id="PTHR45708">
    <property type="entry name" value="ENDOCHITINASE"/>
    <property type="match status" value="1"/>
</dbReference>
<evidence type="ECO:0000256" key="5">
    <source>
        <dbReference type="ARBA" id="ARBA00022525"/>
    </source>
</evidence>
<dbReference type="PROSITE" id="PS51910">
    <property type="entry name" value="GH18_2"/>
    <property type="match status" value="1"/>
</dbReference>
<dbReference type="EC" id="3.2.1.14" evidence="4"/>
<keyword evidence="10 13" id="KW-0326">Glycosidase</keyword>
<keyword evidence="5" id="KW-0964">Secreted</keyword>
<keyword evidence="9" id="KW-0119">Carbohydrate metabolism</keyword>
<dbReference type="GO" id="GO:0008843">
    <property type="term" value="F:endochitinase activity"/>
    <property type="evidence" value="ECO:0007669"/>
    <property type="project" value="UniProtKB-EC"/>
</dbReference>
<organism evidence="14 15">
    <name type="scientific">Lupinus albus</name>
    <name type="common">White lupine</name>
    <name type="synonym">Lupinus termis</name>
    <dbReference type="NCBI Taxonomy" id="3870"/>
    <lineage>
        <taxon>Eukaryota</taxon>
        <taxon>Viridiplantae</taxon>
        <taxon>Streptophyta</taxon>
        <taxon>Embryophyta</taxon>
        <taxon>Tracheophyta</taxon>
        <taxon>Spermatophyta</taxon>
        <taxon>Magnoliopsida</taxon>
        <taxon>eudicotyledons</taxon>
        <taxon>Gunneridae</taxon>
        <taxon>Pentapetalae</taxon>
        <taxon>rosids</taxon>
        <taxon>fabids</taxon>
        <taxon>Fabales</taxon>
        <taxon>Fabaceae</taxon>
        <taxon>Papilionoideae</taxon>
        <taxon>50 kb inversion clade</taxon>
        <taxon>genistoids sensu lato</taxon>
        <taxon>core genistoids</taxon>
        <taxon>Genisteae</taxon>
        <taxon>Lupinus</taxon>
    </lineage>
</organism>
<evidence type="ECO:0000256" key="7">
    <source>
        <dbReference type="ARBA" id="ARBA00023024"/>
    </source>
</evidence>
<dbReference type="PROSITE" id="PS01095">
    <property type="entry name" value="GH18_1"/>
    <property type="match status" value="1"/>
</dbReference>
<dbReference type="EMBL" id="WOCE01000001">
    <property type="protein sequence ID" value="KAE9621072.1"/>
    <property type="molecule type" value="Genomic_DNA"/>
</dbReference>
<dbReference type="OrthoDB" id="6020543at2759"/>
<gene>
    <name evidence="14" type="ORF">Lalb_Chr01g0009671</name>
</gene>
<name>A0A6A5PRR3_LUPAL</name>
<evidence type="ECO:0000256" key="2">
    <source>
        <dbReference type="ARBA" id="ARBA00004239"/>
    </source>
</evidence>
<keyword evidence="7" id="KW-0146">Chitin degradation</keyword>
<comment type="catalytic activity">
    <reaction evidence="1">
        <text>Random endo-hydrolysis of N-acetyl-beta-D-glucosaminide (1-&gt;4)-beta-linkages in chitin and chitodextrins.</text>
        <dbReference type="EC" id="3.2.1.14"/>
    </reaction>
</comment>
<keyword evidence="15" id="KW-1185">Reference proteome</keyword>
<dbReference type="InterPro" id="IPR045321">
    <property type="entry name" value="Cts1-like"/>
</dbReference>
<proteinExistence type="inferred from homology"/>
<dbReference type="Proteomes" id="UP000447434">
    <property type="component" value="Chromosome 1"/>
</dbReference>
<dbReference type="CDD" id="cd02877">
    <property type="entry name" value="GH18_hevamine_XipI_class_III"/>
    <property type="match status" value="1"/>
</dbReference>
<keyword evidence="8" id="KW-1015">Disulfide bond</keyword>
<comment type="caution">
    <text evidence="14">The sequence shown here is derived from an EMBL/GenBank/DDBJ whole genome shotgun (WGS) entry which is preliminary data.</text>
</comment>
<evidence type="ECO:0000313" key="14">
    <source>
        <dbReference type="EMBL" id="KAE9621072.1"/>
    </source>
</evidence>
<accession>A0A6A5PRR3</accession>
<evidence type="ECO:0000256" key="1">
    <source>
        <dbReference type="ARBA" id="ARBA00000822"/>
    </source>
</evidence>
<evidence type="ECO:0000256" key="10">
    <source>
        <dbReference type="ARBA" id="ARBA00023295"/>
    </source>
</evidence>
<dbReference type="InterPro" id="IPR017853">
    <property type="entry name" value="GH"/>
</dbReference>
<evidence type="ECO:0000256" key="12">
    <source>
        <dbReference type="ARBA" id="ARBA00073139"/>
    </source>
</evidence>
<dbReference type="Gene3D" id="3.20.20.80">
    <property type="entry name" value="Glycosidases"/>
    <property type="match status" value="1"/>
</dbReference>
<evidence type="ECO:0000256" key="9">
    <source>
        <dbReference type="ARBA" id="ARBA00023277"/>
    </source>
</evidence>
<dbReference type="PANTHER" id="PTHR45708:SF21">
    <property type="entry name" value="ACIDIC ENDOCHITINASE"/>
    <property type="match status" value="1"/>
</dbReference>
<evidence type="ECO:0000256" key="13">
    <source>
        <dbReference type="RuleBase" id="RU000489"/>
    </source>
</evidence>
<protein>
    <recommendedName>
        <fullName evidence="12">Acidic endochitinase</fullName>
        <ecNumber evidence="4">3.2.1.14</ecNumber>
    </recommendedName>
</protein>
<keyword evidence="6 13" id="KW-0378">Hydrolase</keyword>
<dbReference type="InterPro" id="IPR050542">
    <property type="entry name" value="Glycosyl_Hydrlase18_Chitinase"/>
</dbReference>
<evidence type="ECO:0000256" key="8">
    <source>
        <dbReference type="ARBA" id="ARBA00023157"/>
    </source>
</evidence>
<evidence type="ECO:0000256" key="3">
    <source>
        <dbReference type="ARBA" id="ARBA00009121"/>
    </source>
</evidence>
<evidence type="ECO:0000256" key="6">
    <source>
        <dbReference type="ARBA" id="ARBA00022801"/>
    </source>
</evidence>
<dbReference type="InterPro" id="IPR001223">
    <property type="entry name" value="Glyco_hydro18_cat"/>
</dbReference>
<dbReference type="SUPFAM" id="SSF51445">
    <property type="entry name" value="(Trans)glycosidases"/>
    <property type="match status" value="1"/>
</dbReference>
<comment type="similarity">
    <text evidence="3">Belongs to the glycosyl hydrolase 18 family. Chitinase class II subfamily.</text>
</comment>
<reference evidence="15" key="1">
    <citation type="journal article" date="2020" name="Nat. Commun.">
        <title>Genome sequence of the cluster root forming white lupin.</title>
        <authorList>
            <person name="Hufnagel B."/>
            <person name="Marques A."/>
            <person name="Soriano A."/>
            <person name="Marques L."/>
            <person name="Divol F."/>
            <person name="Doumas P."/>
            <person name="Sallet E."/>
            <person name="Mancinotti D."/>
            <person name="Carrere S."/>
            <person name="Marande W."/>
            <person name="Arribat S."/>
            <person name="Keller J."/>
            <person name="Huneau C."/>
            <person name="Blein T."/>
            <person name="Aime D."/>
            <person name="Laguerre M."/>
            <person name="Taylor J."/>
            <person name="Schubert V."/>
            <person name="Nelson M."/>
            <person name="Geu-Flores F."/>
            <person name="Crespi M."/>
            <person name="Gallardo-Guerrero K."/>
            <person name="Delaux P.-M."/>
            <person name="Salse J."/>
            <person name="Berges H."/>
            <person name="Guyot R."/>
            <person name="Gouzy J."/>
            <person name="Peret B."/>
        </authorList>
    </citation>
    <scope>NUCLEOTIDE SEQUENCE [LARGE SCALE GENOMIC DNA]</scope>
    <source>
        <strain evidence="15">cv. Amiga</strain>
    </source>
</reference>
<dbReference type="GO" id="GO:0000272">
    <property type="term" value="P:polysaccharide catabolic process"/>
    <property type="evidence" value="ECO:0007669"/>
    <property type="project" value="UniProtKB-KW"/>
</dbReference>
<dbReference type="GO" id="GO:0005576">
    <property type="term" value="C:extracellular region"/>
    <property type="evidence" value="ECO:0007669"/>
    <property type="project" value="UniProtKB-SubCell"/>
</dbReference>
<evidence type="ECO:0000256" key="11">
    <source>
        <dbReference type="ARBA" id="ARBA00023326"/>
    </source>
</evidence>
<evidence type="ECO:0000313" key="15">
    <source>
        <dbReference type="Proteomes" id="UP000447434"/>
    </source>
</evidence>